<dbReference type="OMA" id="AYSWANN"/>
<protein>
    <recommendedName>
        <fullName evidence="4">Protein NO VEIN C-terminal domain-containing protein</fullName>
    </recommendedName>
</protein>
<reference evidence="2 3" key="1">
    <citation type="submission" date="2016-10" db="EMBL/GenBank/DDBJ databases">
        <title>Complete genome of the TMA-utilizing, human hosted archaeon Methanomethylophilus alvus Gen. nov, sp. nov., strain Mx-05, derived from a pure culture.</title>
        <authorList>
            <person name="Brugere J.-F."/>
            <person name="Ben Hania W."/>
            <person name="Chaudhary P.P."/>
            <person name="Gaci N."/>
            <person name="Borrel G."/>
            <person name="Cao Van Tuat L."/>
            <person name="Fardeau M.-L."/>
            <person name="Harris H.M.B."/>
            <person name="O'Toole P.W."/>
            <person name="Ollivier B."/>
        </authorList>
    </citation>
    <scope>NUCLEOTIDE SEQUENCE [LARGE SCALE GENOMIC DNA]</scope>
    <source>
        <strain evidence="2 3">Mx-05</strain>
    </source>
</reference>
<dbReference type="Proteomes" id="UP000273278">
    <property type="component" value="Chromosome"/>
</dbReference>
<dbReference type="EMBL" id="CP017686">
    <property type="protein sequence ID" value="AYQ54855.1"/>
    <property type="molecule type" value="Genomic_DNA"/>
</dbReference>
<dbReference type="AlphaFoldDB" id="A0A3G3IG98"/>
<gene>
    <name evidence="2" type="ORF">BKD89_03415</name>
</gene>
<evidence type="ECO:0008006" key="4">
    <source>
        <dbReference type="Google" id="ProtNLM"/>
    </source>
</evidence>
<accession>A0A3G3IG98</accession>
<sequence>MDFLRNLIDSFNVFLEKRREKRRIEQERRRIERERRLEEERRRQEQERFLYRLGNDFEDYIIEMFDPERFELIHRTPTNDDTNGRFVHSMVYPDLRFREIATGRKFWVEVKFRARTEDRGVITWCNDNQLRNYKKTMYESRNPVFIMIGLGGTVQNPEKIFCLNLDRINFTTLYYGTYVHNRVINRRIESFEELIAIDGMAETDNHFRH</sequence>
<evidence type="ECO:0000313" key="2">
    <source>
        <dbReference type="EMBL" id="AYQ54855.1"/>
    </source>
</evidence>
<keyword evidence="1" id="KW-0175">Coiled coil</keyword>
<organism evidence="2 3">
    <name type="scientific">Methanomethylophilus alvi</name>
    <dbReference type="NCBI Taxonomy" id="1291540"/>
    <lineage>
        <taxon>Archaea</taxon>
        <taxon>Methanobacteriati</taxon>
        <taxon>Thermoplasmatota</taxon>
        <taxon>Thermoplasmata</taxon>
        <taxon>Methanomassiliicoccales</taxon>
        <taxon>Methanomethylophilaceae</taxon>
        <taxon>Methanomethylophilus</taxon>
    </lineage>
</organism>
<dbReference type="RefSeq" id="WP_015504583.1">
    <property type="nucleotide sequence ID" value="NZ_CP017686.1"/>
</dbReference>
<evidence type="ECO:0000313" key="3">
    <source>
        <dbReference type="Proteomes" id="UP000273278"/>
    </source>
</evidence>
<proteinExistence type="predicted"/>
<name>A0A3G3IG98_9ARCH</name>
<feature type="coiled-coil region" evidence="1">
    <location>
        <begin position="14"/>
        <end position="48"/>
    </location>
</feature>
<dbReference type="GeneID" id="41321485"/>
<evidence type="ECO:0000256" key="1">
    <source>
        <dbReference type="SAM" id="Coils"/>
    </source>
</evidence>